<gene>
    <name evidence="4" type="ORF">TR135087</name>
</gene>
<dbReference type="InterPro" id="IPR029032">
    <property type="entry name" value="AhpD-like"/>
</dbReference>
<evidence type="ECO:0008006" key="5">
    <source>
        <dbReference type="Google" id="ProtNLM"/>
    </source>
</evidence>
<name>A0A0X3PR20_SCHSO</name>
<dbReference type="GO" id="GO:0005737">
    <property type="term" value="C:cytoplasm"/>
    <property type="evidence" value="ECO:0007669"/>
    <property type="project" value="UniProtKB-SubCell"/>
</dbReference>
<protein>
    <recommendedName>
        <fullName evidence="5">Sestrin homolog</fullName>
    </recommendedName>
</protein>
<dbReference type="GO" id="GO:1901031">
    <property type="term" value="P:regulation of response to reactive oxygen species"/>
    <property type="evidence" value="ECO:0007669"/>
    <property type="project" value="InterPro"/>
</dbReference>
<comment type="similarity">
    <text evidence="2">Belongs to the sestrin family.</text>
</comment>
<evidence type="ECO:0000256" key="1">
    <source>
        <dbReference type="ARBA" id="ARBA00004496"/>
    </source>
</evidence>
<dbReference type="AlphaFoldDB" id="A0A0X3PR20"/>
<dbReference type="SUPFAM" id="SSF69118">
    <property type="entry name" value="AhpD-like"/>
    <property type="match status" value="1"/>
</dbReference>
<dbReference type="GO" id="GO:0071233">
    <property type="term" value="P:cellular response to L-leucine"/>
    <property type="evidence" value="ECO:0007669"/>
    <property type="project" value="TreeGrafter"/>
</dbReference>
<dbReference type="Gene3D" id="1.20.1290.10">
    <property type="entry name" value="AhpD-like"/>
    <property type="match status" value="1"/>
</dbReference>
<dbReference type="GO" id="GO:0016239">
    <property type="term" value="P:positive regulation of macroautophagy"/>
    <property type="evidence" value="ECO:0007669"/>
    <property type="project" value="TreeGrafter"/>
</dbReference>
<keyword evidence="3" id="KW-0963">Cytoplasm</keyword>
<accession>A0A0X3PR20</accession>
<reference evidence="4" key="1">
    <citation type="submission" date="2016-01" db="EMBL/GenBank/DDBJ databases">
        <title>Reference transcriptome for the parasite Schistocephalus solidus: insights into the molecular evolution of parasitism.</title>
        <authorList>
            <person name="Hebert F.O."/>
            <person name="Grambauer S."/>
            <person name="Barber I."/>
            <person name="Landry C.R."/>
            <person name="Aubin-Horth N."/>
        </authorList>
    </citation>
    <scope>NUCLEOTIDE SEQUENCE</scope>
</reference>
<comment type="subcellular location">
    <subcellularLocation>
        <location evidence="1">Cytoplasm</location>
    </subcellularLocation>
</comment>
<sequence>MLQDIQGVCLDFSNRSSDSLNLLQGFSQREYSGRSEWSMTVQRILDSWYFGFGSPAVAGFLESYAQDQNGSTVDTSMHANIREQLNDLLRISSTCPLQDVRAACENIMEDLRKKKHFPVLPPLYRSPSYNFSYEKMPHLKCILEKPSDDDVLYTTYVLYCEHWYRWGRLENFIQVLGYHPEFLESFLKTHEHLFHGDLPMPYPDRHYLAILAATEMRCPHLVCLFARYFLTSGGNAVWLQDLSKGPIRWRQLLALNRNLAHTPWKVTADDIYSLTRGDNKSDAGRETISLSELMHAVAIMTHIHSLACFIFAAGVRPELDHFRSPGLPSSKGDADVMPAVSFNDSFRNGQVKHTVINGGSSQTKSPEASGAGLSKASQQLGVNELLTLLQSGAGDASEDSDEVKGDMAIELFMALAKENSSLSLPGLESKSVEMSNHPVLKPFLQDPLSGYKDFRDQPFLVSEFSWSEDGCMLVDRLASDLGSMLDDEFCNAYELTYNTLNILTNVDTAPYRHAVWNFVQSLFGICHEDVRFDKLNCFFMEPQRAFLKACCTRPVDLCQLQPYVLCELMPALTPSEIVHVLIMVMEARQQASLMYALRAISQSQTRRV</sequence>
<dbReference type="EMBL" id="GEEE01009227">
    <property type="protein sequence ID" value="JAP53998.1"/>
    <property type="molecule type" value="Transcribed_RNA"/>
</dbReference>
<dbReference type="GO" id="GO:1904262">
    <property type="term" value="P:negative regulation of TORC1 signaling"/>
    <property type="evidence" value="ECO:0007669"/>
    <property type="project" value="UniProtKB-ARBA"/>
</dbReference>
<dbReference type="PANTHER" id="PTHR12474">
    <property type="entry name" value="P53 REGULATED PA26 NUCLEAR PROTEIN SESTRIN"/>
    <property type="match status" value="1"/>
</dbReference>
<dbReference type="Pfam" id="PF04636">
    <property type="entry name" value="PA26"/>
    <property type="match status" value="1"/>
</dbReference>
<evidence type="ECO:0000256" key="2">
    <source>
        <dbReference type="ARBA" id="ARBA00008350"/>
    </source>
</evidence>
<dbReference type="GO" id="GO:0070728">
    <property type="term" value="F:L-leucine binding"/>
    <property type="evidence" value="ECO:0007669"/>
    <property type="project" value="TreeGrafter"/>
</dbReference>
<evidence type="ECO:0000256" key="3">
    <source>
        <dbReference type="ARBA" id="ARBA00022490"/>
    </source>
</evidence>
<dbReference type="GO" id="GO:0005634">
    <property type="term" value="C:nucleus"/>
    <property type="evidence" value="ECO:0007669"/>
    <property type="project" value="InterPro"/>
</dbReference>
<dbReference type="PANTHER" id="PTHR12474:SF0">
    <property type="entry name" value="SESTRIN HOMOLOG"/>
    <property type="match status" value="1"/>
</dbReference>
<evidence type="ECO:0000313" key="4">
    <source>
        <dbReference type="EMBL" id="JAP53998.1"/>
    </source>
</evidence>
<dbReference type="GO" id="GO:1990253">
    <property type="term" value="P:cellular response to leucine starvation"/>
    <property type="evidence" value="ECO:0007669"/>
    <property type="project" value="TreeGrafter"/>
</dbReference>
<dbReference type="GO" id="GO:0016684">
    <property type="term" value="F:oxidoreductase activity, acting on peroxide as acceptor"/>
    <property type="evidence" value="ECO:0007669"/>
    <property type="project" value="TreeGrafter"/>
</dbReference>
<proteinExistence type="inferred from homology"/>
<organism evidence="4">
    <name type="scientific">Schistocephalus solidus</name>
    <name type="common">Tapeworm</name>
    <dbReference type="NCBI Taxonomy" id="70667"/>
    <lineage>
        <taxon>Eukaryota</taxon>
        <taxon>Metazoa</taxon>
        <taxon>Spiralia</taxon>
        <taxon>Lophotrochozoa</taxon>
        <taxon>Platyhelminthes</taxon>
        <taxon>Cestoda</taxon>
        <taxon>Eucestoda</taxon>
        <taxon>Diphyllobothriidea</taxon>
        <taxon>Diphyllobothriidae</taxon>
        <taxon>Schistocephalus</taxon>
    </lineage>
</organism>
<dbReference type="InterPro" id="IPR006730">
    <property type="entry name" value="Sestrin"/>
</dbReference>